<feature type="transmembrane region" description="Helical" evidence="1">
    <location>
        <begin position="228"/>
        <end position="244"/>
    </location>
</feature>
<feature type="transmembrane region" description="Helical" evidence="1">
    <location>
        <begin position="156"/>
        <end position="176"/>
    </location>
</feature>
<accession>A0A4Q7UZM9</accession>
<reference evidence="3 4" key="1">
    <citation type="submission" date="2019-02" db="EMBL/GenBank/DDBJ databases">
        <title>Sequencing the genomes of 1000 actinobacteria strains.</title>
        <authorList>
            <person name="Klenk H.-P."/>
        </authorList>
    </citation>
    <scope>NUCLEOTIDE SEQUENCE [LARGE SCALE GENOMIC DNA]</scope>
    <source>
        <strain evidence="3 4">DSM 45779</strain>
    </source>
</reference>
<feature type="domain" description="Acyltransferase 3" evidence="2">
    <location>
        <begin position="27"/>
        <end position="373"/>
    </location>
</feature>
<dbReference type="PANTHER" id="PTHR36927:SF4">
    <property type="entry name" value="BLR5718 PROTEIN"/>
    <property type="match status" value="1"/>
</dbReference>
<keyword evidence="4" id="KW-1185">Reference proteome</keyword>
<gene>
    <name evidence="3" type="ORF">EV383_3501</name>
</gene>
<sequence>MTTTAPRPSATAPESGARPASTAGRLAWLDNVRVGLTVLVLAHHAAVTYSHIPLWPYHEPPRDGSAIALDALVGTNQMWFMGLFFLISGFFVPDGVDRHGVAGFVRGRLLRLGVPFLVFLVVLAPVFRYPGYAASPSAAEMSFPAYLVAFPDPGPLWFVAVLLVFSLVYATVRALRGRRDVADRPGRTPGVLVVLGLGLALGVVTWVWRIGTPDGTYWAAVGLPSPSYLPQYAAAFTLGVLAARRQWLQTLRVRTAWACVPVLVVALGVTLAGVVVIGPAAAGGGTPESLVTSVSGSLVAASAMTIVLVLFRTVLDRSGRVPRFLSAQAFAVYVLHAPVLVWLGVALAGLDAPAVVKAFVLLLAGAAVTWSLAWALRRIPGVARVF</sequence>
<feature type="transmembrane region" description="Helical" evidence="1">
    <location>
        <begin position="188"/>
        <end position="208"/>
    </location>
</feature>
<keyword evidence="1" id="KW-0472">Membrane</keyword>
<dbReference type="EMBL" id="SHKL01000001">
    <property type="protein sequence ID" value="RZT86604.1"/>
    <property type="molecule type" value="Genomic_DNA"/>
</dbReference>
<evidence type="ECO:0000259" key="2">
    <source>
        <dbReference type="Pfam" id="PF01757"/>
    </source>
</evidence>
<feature type="transmembrane region" description="Helical" evidence="1">
    <location>
        <begin position="78"/>
        <end position="96"/>
    </location>
</feature>
<feature type="transmembrane region" description="Helical" evidence="1">
    <location>
        <begin position="256"/>
        <end position="282"/>
    </location>
</feature>
<organism evidence="3 4">
    <name type="scientific">Pseudonocardia sediminis</name>
    <dbReference type="NCBI Taxonomy" id="1397368"/>
    <lineage>
        <taxon>Bacteria</taxon>
        <taxon>Bacillati</taxon>
        <taxon>Actinomycetota</taxon>
        <taxon>Actinomycetes</taxon>
        <taxon>Pseudonocardiales</taxon>
        <taxon>Pseudonocardiaceae</taxon>
        <taxon>Pseudonocardia</taxon>
    </lineage>
</organism>
<dbReference type="GO" id="GO:0016747">
    <property type="term" value="F:acyltransferase activity, transferring groups other than amino-acyl groups"/>
    <property type="evidence" value="ECO:0007669"/>
    <property type="project" value="InterPro"/>
</dbReference>
<keyword evidence="3" id="KW-0808">Transferase</keyword>
<dbReference type="AlphaFoldDB" id="A0A4Q7UZM9"/>
<feature type="transmembrane region" description="Helical" evidence="1">
    <location>
        <begin position="354"/>
        <end position="376"/>
    </location>
</feature>
<comment type="caution">
    <text evidence="3">The sequence shown here is derived from an EMBL/GenBank/DDBJ whole genome shotgun (WGS) entry which is preliminary data.</text>
</comment>
<feature type="transmembrane region" description="Helical" evidence="1">
    <location>
        <begin position="294"/>
        <end position="315"/>
    </location>
</feature>
<dbReference type="Proteomes" id="UP000291591">
    <property type="component" value="Unassembled WGS sequence"/>
</dbReference>
<evidence type="ECO:0000313" key="3">
    <source>
        <dbReference type="EMBL" id="RZT86604.1"/>
    </source>
</evidence>
<keyword evidence="1" id="KW-0812">Transmembrane</keyword>
<keyword evidence="1" id="KW-1133">Transmembrane helix</keyword>
<dbReference type="RefSeq" id="WP_130290873.1">
    <property type="nucleotide sequence ID" value="NZ_SHKL01000001.1"/>
</dbReference>
<dbReference type="Pfam" id="PF01757">
    <property type="entry name" value="Acyl_transf_3"/>
    <property type="match status" value="1"/>
</dbReference>
<name>A0A4Q7UZM9_PSEST</name>
<dbReference type="InterPro" id="IPR002656">
    <property type="entry name" value="Acyl_transf_3_dom"/>
</dbReference>
<evidence type="ECO:0000313" key="4">
    <source>
        <dbReference type="Proteomes" id="UP000291591"/>
    </source>
</evidence>
<proteinExistence type="predicted"/>
<dbReference type="PANTHER" id="PTHR36927">
    <property type="entry name" value="BLR4337 PROTEIN"/>
    <property type="match status" value="1"/>
</dbReference>
<feature type="transmembrane region" description="Helical" evidence="1">
    <location>
        <begin position="108"/>
        <end position="127"/>
    </location>
</feature>
<protein>
    <submittedName>
        <fullName evidence="3">Fucose 4-O-acetylase-like acetyltransferase</fullName>
    </submittedName>
</protein>
<evidence type="ECO:0000256" key="1">
    <source>
        <dbReference type="SAM" id="Phobius"/>
    </source>
</evidence>
<dbReference type="OrthoDB" id="7375713at2"/>
<feature type="transmembrane region" description="Helical" evidence="1">
    <location>
        <begin position="327"/>
        <end position="348"/>
    </location>
</feature>
<dbReference type="InterPro" id="IPR050623">
    <property type="entry name" value="Glucan_succinyl_AcylTrfase"/>
</dbReference>